<dbReference type="EC" id="3.1.-.-" evidence="6"/>
<evidence type="ECO:0000313" key="8">
    <source>
        <dbReference type="Proteomes" id="UP000322080"/>
    </source>
</evidence>
<evidence type="ECO:0000256" key="1">
    <source>
        <dbReference type="ARBA" id="ARBA00022722"/>
    </source>
</evidence>
<dbReference type="GO" id="GO:0004519">
    <property type="term" value="F:endonuclease activity"/>
    <property type="evidence" value="ECO:0007669"/>
    <property type="project" value="UniProtKB-KW"/>
</dbReference>
<evidence type="ECO:0000313" key="7">
    <source>
        <dbReference type="EMBL" id="TYB81719.1"/>
    </source>
</evidence>
<comment type="similarity">
    <text evidence="6">Belongs to the vsr family.</text>
</comment>
<name>A0A5D0RKM5_9RHOB</name>
<evidence type="ECO:0000256" key="2">
    <source>
        <dbReference type="ARBA" id="ARBA00022759"/>
    </source>
</evidence>
<dbReference type="PIRSF" id="PIRSF018267">
    <property type="entry name" value="VSR_endonuc"/>
    <property type="match status" value="1"/>
</dbReference>
<keyword evidence="1 6" id="KW-0540">Nuclease</keyword>
<gene>
    <name evidence="7" type="primary">vsr</name>
    <name evidence="7" type="ORF">FVF75_08400</name>
</gene>
<evidence type="ECO:0000256" key="3">
    <source>
        <dbReference type="ARBA" id="ARBA00022763"/>
    </source>
</evidence>
<comment type="function">
    <text evidence="6">May nick specific sequences that contain T:G mispairs resulting from m5C-deamination.</text>
</comment>
<evidence type="ECO:0000256" key="4">
    <source>
        <dbReference type="ARBA" id="ARBA00022801"/>
    </source>
</evidence>
<dbReference type="EMBL" id="VSIY01000005">
    <property type="protein sequence ID" value="TYB81719.1"/>
    <property type="molecule type" value="Genomic_DNA"/>
</dbReference>
<dbReference type="Gene3D" id="3.40.960.10">
    <property type="entry name" value="VSR Endonuclease"/>
    <property type="match status" value="1"/>
</dbReference>
<keyword evidence="5 6" id="KW-0234">DNA repair</keyword>
<proteinExistence type="inferred from homology"/>
<comment type="caution">
    <text evidence="7">The sequence shown here is derived from an EMBL/GenBank/DDBJ whole genome shotgun (WGS) entry which is preliminary data.</text>
</comment>
<dbReference type="Proteomes" id="UP000322080">
    <property type="component" value="Unassembled WGS sequence"/>
</dbReference>
<dbReference type="InterPro" id="IPR011335">
    <property type="entry name" value="Restrct_endonuc-II-like"/>
</dbReference>
<keyword evidence="4 6" id="KW-0378">Hydrolase</keyword>
<protein>
    <recommendedName>
        <fullName evidence="6">Very short patch repair endonuclease</fullName>
        <ecNumber evidence="6">3.1.-.-</ecNumber>
    </recommendedName>
</protein>
<keyword evidence="3 6" id="KW-0227">DNA damage</keyword>
<dbReference type="NCBIfam" id="TIGR00632">
    <property type="entry name" value="vsr"/>
    <property type="match status" value="1"/>
</dbReference>
<evidence type="ECO:0000256" key="5">
    <source>
        <dbReference type="ARBA" id="ARBA00023204"/>
    </source>
</evidence>
<keyword evidence="8" id="KW-1185">Reference proteome</keyword>
<dbReference type="RefSeq" id="WP_148377528.1">
    <property type="nucleotide sequence ID" value="NZ_VSIY01000005.1"/>
</dbReference>
<dbReference type="SUPFAM" id="SSF52980">
    <property type="entry name" value="Restriction endonuclease-like"/>
    <property type="match status" value="1"/>
</dbReference>
<sequence length="146" mass="16690">MTDIVDKKTRSRMMSGIRGKNTKPEMLLRKALHAAGYRYRVNVRSLPGSPDIVLRKWNVAVQVHGCYWHRHAGCPNATMPSSNVEFWSGKFSANVARDSRTLEELHQLGWRTAIVWECAIGKQADQALIEEVIDFIQSGRRHREFG</sequence>
<evidence type="ECO:0000256" key="6">
    <source>
        <dbReference type="PIRNR" id="PIRNR018267"/>
    </source>
</evidence>
<reference evidence="7 8" key="1">
    <citation type="submission" date="2019-08" db="EMBL/GenBank/DDBJ databases">
        <title>Identification of a novel species of the genus Boseongicola.</title>
        <authorList>
            <person name="Zhang X.-Q."/>
        </authorList>
    </citation>
    <scope>NUCLEOTIDE SEQUENCE [LARGE SCALE GENOMIC DNA]</scope>
    <source>
        <strain evidence="7 8">HY14</strain>
    </source>
</reference>
<dbReference type="Pfam" id="PF03852">
    <property type="entry name" value="Vsr"/>
    <property type="match status" value="1"/>
</dbReference>
<dbReference type="GO" id="GO:0016787">
    <property type="term" value="F:hydrolase activity"/>
    <property type="evidence" value="ECO:0007669"/>
    <property type="project" value="UniProtKB-KW"/>
</dbReference>
<organism evidence="7 8">
    <name type="scientific">Maritimibacter fusiformis</name>
    <dbReference type="NCBI Taxonomy" id="2603819"/>
    <lineage>
        <taxon>Bacteria</taxon>
        <taxon>Pseudomonadati</taxon>
        <taxon>Pseudomonadota</taxon>
        <taxon>Alphaproteobacteria</taxon>
        <taxon>Rhodobacterales</taxon>
        <taxon>Roseobacteraceae</taxon>
        <taxon>Maritimibacter</taxon>
    </lineage>
</organism>
<dbReference type="CDD" id="cd00221">
    <property type="entry name" value="Vsr"/>
    <property type="match status" value="1"/>
</dbReference>
<dbReference type="InterPro" id="IPR004603">
    <property type="entry name" value="DNA_mismatch_endonuc_vsr"/>
</dbReference>
<dbReference type="GO" id="GO:0006298">
    <property type="term" value="P:mismatch repair"/>
    <property type="evidence" value="ECO:0007669"/>
    <property type="project" value="UniProtKB-UniRule"/>
</dbReference>
<accession>A0A5D0RKM5</accession>
<dbReference type="AlphaFoldDB" id="A0A5D0RKM5"/>
<keyword evidence="2 6" id="KW-0255">Endonuclease</keyword>